<dbReference type="Proteomes" id="UP001486565">
    <property type="component" value="Chromosome"/>
</dbReference>
<evidence type="ECO:0000313" key="3">
    <source>
        <dbReference type="Proteomes" id="UP001486565"/>
    </source>
</evidence>
<dbReference type="EMBL" id="CP121687">
    <property type="protein sequence ID" value="WZL70265.1"/>
    <property type="molecule type" value="Genomic_DNA"/>
</dbReference>
<proteinExistence type="predicted"/>
<dbReference type="Gene3D" id="3.30.1330.30">
    <property type="match status" value="1"/>
</dbReference>
<dbReference type="InterPro" id="IPR029064">
    <property type="entry name" value="Ribosomal_eL30-like_sf"/>
</dbReference>
<reference evidence="2 3" key="1">
    <citation type="submission" date="2023-03" db="EMBL/GenBank/DDBJ databases">
        <title>Novel Species.</title>
        <authorList>
            <person name="Ma S."/>
        </authorList>
    </citation>
    <scope>NUCLEOTIDE SEQUENCE [LARGE SCALE GENOMIC DNA]</scope>
    <source>
        <strain evidence="2 3">LIND6LT2</strain>
    </source>
</reference>
<accession>A0ABZ2Y4W6</accession>
<dbReference type="SUPFAM" id="SSF55315">
    <property type="entry name" value="L30e-like"/>
    <property type="match status" value="1"/>
</dbReference>
<evidence type="ECO:0000313" key="2">
    <source>
        <dbReference type="EMBL" id="WZL70265.1"/>
    </source>
</evidence>
<dbReference type="InterPro" id="IPR004038">
    <property type="entry name" value="Ribosomal_eL8/eL30/eS12/Gad45"/>
</dbReference>
<dbReference type="NCBIfam" id="NF004078">
    <property type="entry name" value="PRK05583.1"/>
    <property type="match status" value="1"/>
</dbReference>
<sequence length="103" mass="11727">MNNPIFFMLSLCQKAGKLLSGEFQCEQAIKTGKAKMIIIAKDASSNTKKLFKDKCKFRNIPLYELGSKEQLGHTIGKDQRASLAVIDENFYRKLKQLLENEEV</sequence>
<keyword evidence="3" id="KW-1185">Reference proteome</keyword>
<gene>
    <name evidence="2" type="ORF">QBE51_01675</name>
</gene>
<dbReference type="Pfam" id="PF01248">
    <property type="entry name" value="Ribosomal_L7Ae"/>
    <property type="match status" value="1"/>
</dbReference>
<organism evidence="2 3">
    <name type="scientific">Defluviitalea saccharophila</name>
    <dbReference type="NCBI Taxonomy" id="879970"/>
    <lineage>
        <taxon>Bacteria</taxon>
        <taxon>Bacillati</taxon>
        <taxon>Bacillota</taxon>
        <taxon>Clostridia</taxon>
        <taxon>Lachnospirales</taxon>
        <taxon>Defluviitaleaceae</taxon>
        <taxon>Defluviitalea</taxon>
    </lineage>
</organism>
<protein>
    <submittedName>
        <fullName evidence="2">Ribosomal L7Ae/L30e/S12e/Gadd45 family protein</fullName>
    </submittedName>
</protein>
<evidence type="ECO:0000259" key="1">
    <source>
        <dbReference type="Pfam" id="PF01248"/>
    </source>
</evidence>
<name>A0ABZ2Y4W6_9FIRM</name>
<dbReference type="RefSeq" id="WP_341877228.1">
    <property type="nucleotide sequence ID" value="NZ_CP121687.1"/>
</dbReference>
<feature type="domain" description="Ribosomal protein eL8/eL30/eS12/Gadd45" evidence="1">
    <location>
        <begin position="9"/>
        <end position="91"/>
    </location>
</feature>